<dbReference type="AlphaFoldDB" id="A0AAI9Y686"/>
<dbReference type="SUPFAM" id="SSF82657">
    <property type="entry name" value="BolA-like"/>
    <property type="match status" value="1"/>
</dbReference>
<gene>
    <name evidence="3" type="ORF">CCUS01_05235</name>
</gene>
<dbReference type="EMBL" id="MPDP01000146">
    <property type="protein sequence ID" value="KAK1476131.1"/>
    <property type="molecule type" value="Genomic_DNA"/>
</dbReference>
<dbReference type="GO" id="GO:0006879">
    <property type="term" value="P:intracellular iron ion homeostasis"/>
    <property type="evidence" value="ECO:0007669"/>
    <property type="project" value="InterPro"/>
</dbReference>
<evidence type="ECO:0000313" key="4">
    <source>
        <dbReference type="Proteomes" id="UP001239213"/>
    </source>
</evidence>
<comment type="caution">
    <text evidence="3">The sequence shown here is derived from an EMBL/GenBank/DDBJ whole genome shotgun (WGS) entry which is preliminary data.</text>
</comment>
<evidence type="ECO:0000256" key="2">
    <source>
        <dbReference type="SAM" id="MobiDB-lite"/>
    </source>
</evidence>
<dbReference type="InterPro" id="IPR045115">
    <property type="entry name" value="BOL2"/>
</dbReference>
<protein>
    <submittedName>
        <fullName evidence="3">BolA domain-containing protein</fullName>
    </submittedName>
</protein>
<dbReference type="GO" id="GO:0005634">
    <property type="term" value="C:nucleus"/>
    <property type="evidence" value="ECO:0007669"/>
    <property type="project" value="TreeGrafter"/>
</dbReference>
<feature type="compositionally biased region" description="Gly residues" evidence="2">
    <location>
        <begin position="164"/>
        <end position="174"/>
    </location>
</feature>
<dbReference type="PANTHER" id="PTHR12735:SF27">
    <property type="entry name" value="BOLA-LIKE PROTEIN 2"/>
    <property type="match status" value="1"/>
</dbReference>
<dbReference type="InterPro" id="IPR036065">
    <property type="entry name" value="BolA-like_sf"/>
</dbReference>
<dbReference type="Pfam" id="PF01722">
    <property type="entry name" value="BolA"/>
    <property type="match status" value="1"/>
</dbReference>
<organism evidence="3 4">
    <name type="scientific">Colletotrichum cuscutae</name>
    <dbReference type="NCBI Taxonomy" id="1209917"/>
    <lineage>
        <taxon>Eukaryota</taxon>
        <taxon>Fungi</taxon>
        <taxon>Dikarya</taxon>
        <taxon>Ascomycota</taxon>
        <taxon>Pezizomycotina</taxon>
        <taxon>Sordariomycetes</taxon>
        <taxon>Hypocreomycetidae</taxon>
        <taxon>Glomerellales</taxon>
        <taxon>Glomerellaceae</taxon>
        <taxon>Colletotrichum</taxon>
        <taxon>Colletotrichum acutatum species complex</taxon>
    </lineage>
</organism>
<dbReference type="PANTHER" id="PTHR12735">
    <property type="entry name" value="BOLA-LIKE PROTEIN-RELATED"/>
    <property type="match status" value="1"/>
</dbReference>
<comment type="similarity">
    <text evidence="1">Belongs to the BolA/IbaG family.</text>
</comment>
<accession>A0AAI9Y686</accession>
<dbReference type="GO" id="GO:0051604">
    <property type="term" value="P:protein maturation"/>
    <property type="evidence" value="ECO:0007669"/>
    <property type="project" value="InterPro"/>
</dbReference>
<evidence type="ECO:0000313" key="3">
    <source>
        <dbReference type="EMBL" id="KAK1476131.1"/>
    </source>
</evidence>
<reference evidence="3" key="1">
    <citation type="submission" date="2016-11" db="EMBL/GenBank/DDBJ databases">
        <title>The genome sequence of Colletotrichum cuscutae.</title>
        <authorList>
            <person name="Baroncelli R."/>
        </authorList>
    </citation>
    <scope>NUCLEOTIDE SEQUENCE</scope>
    <source>
        <strain evidence="3">IMI 304802</strain>
    </source>
</reference>
<sequence>MANQITEASLKQALTERLQAIHVEISDMSGTSSLVASMHSFNRKPPHVMPRHVRNQCTRPRIVCRAQHTSPTHAKPPLCDILGFLLTKTFYQTGGCGQAFTSTIVSPAFEKQTSLKRHRLVNAALKDEIAQIHAWSAKCQTPAEWERDRAAAGGGSDGPPMDGTVGGRVEGVAQ</sequence>
<dbReference type="Gene3D" id="3.30.300.90">
    <property type="entry name" value="BolA-like"/>
    <property type="match status" value="1"/>
</dbReference>
<keyword evidence="4" id="KW-1185">Reference proteome</keyword>
<evidence type="ECO:0000256" key="1">
    <source>
        <dbReference type="RuleBase" id="RU003860"/>
    </source>
</evidence>
<dbReference type="InterPro" id="IPR002634">
    <property type="entry name" value="BolA"/>
</dbReference>
<feature type="region of interest" description="Disordered" evidence="2">
    <location>
        <begin position="143"/>
        <end position="174"/>
    </location>
</feature>
<dbReference type="Proteomes" id="UP001239213">
    <property type="component" value="Unassembled WGS sequence"/>
</dbReference>
<name>A0AAI9Y686_9PEZI</name>
<dbReference type="GO" id="GO:0051537">
    <property type="term" value="F:2 iron, 2 sulfur cluster binding"/>
    <property type="evidence" value="ECO:0007669"/>
    <property type="project" value="InterPro"/>
</dbReference>
<dbReference type="GO" id="GO:0005829">
    <property type="term" value="C:cytosol"/>
    <property type="evidence" value="ECO:0007669"/>
    <property type="project" value="TreeGrafter"/>
</dbReference>
<proteinExistence type="inferred from homology"/>